<keyword evidence="3" id="KW-1185">Reference proteome</keyword>
<dbReference type="InterPro" id="IPR003439">
    <property type="entry name" value="ABC_transporter-like_ATP-bd"/>
</dbReference>
<organism evidence="2 3">
    <name type="scientific">Planctomyces bekefii</name>
    <dbReference type="NCBI Taxonomy" id="1653850"/>
    <lineage>
        <taxon>Bacteria</taxon>
        <taxon>Pseudomonadati</taxon>
        <taxon>Planctomycetota</taxon>
        <taxon>Planctomycetia</taxon>
        <taxon>Planctomycetales</taxon>
        <taxon>Planctomycetaceae</taxon>
        <taxon>Planctomyces</taxon>
    </lineage>
</organism>
<dbReference type="PROSITE" id="PS50893">
    <property type="entry name" value="ABC_TRANSPORTER_2"/>
    <property type="match status" value="1"/>
</dbReference>
<reference evidence="2 3" key="2">
    <citation type="submission" date="2019-08" db="EMBL/GenBank/DDBJ databases">
        <authorList>
            <person name="Henke P."/>
        </authorList>
    </citation>
    <scope>NUCLEOTIDE SEQUENCE [LARGE SCALE GENOMIC DNA]</scope>
    <source>
        <strain evidence="2">Phe10_nw2017</strain>
    </source>
</reference>
<dbReference type="SUPFAM" id="SSF52540">
    <property type="entry name" value="P-loop containing nucleoside triphosphate hydrolases"/>
    <property type="match status" value="1"/>
</dbReference>
<name>A0A5C6MDS1_9PLAN</name>
<dbReference type="InterPro" id="IPR027417">
    <property type="entry name" value="P-loop_NTPase"/>
</dbReference>
<dbReference type="GO" id="GO:0015421">
    <property type="term" value="F:ABC-type oligopeptide transporter activity"/>
    <property type="evidence" value="ECO:0007669"/>
    <property type="project" value="TreeGrafter"/>
</dbReference>
<comment type="caution">
    <text evidence="2">The sequence shown here is derived from an EMBL/GenBank/DDBJ whole genome shotgun (WGS) entry which is preliminary data.</text>
</comment>
<feature type="domain" description="ABC transporter" evidence="1">
    <location>
        <begin position="84"/>
        <end position="317"/>
    </location>
</feature>
<proteinExistence type="predicted"/>
<accession>A0A5C6MDS1</accession>
<dbReference type="Proteomes" id="UP000321083">
    <property type="component" value="Unassembled WGS sequence"/>
</dbReference>
<dbReference type="Gene3D" id="3.40.50.300">
    <property type="entry name" value="P-loop containing nucleotide triphosphate hydrolases"/>
    <property type="match status" value="1"/>
</dbReference>
<dbReference type="Pfam" id="PF00005">
    <property type="entry name" value="ABC_tran"/>
    <property type="match status" value="1"/>
</dbReference>
<dbReference type="AlphaFoldDB" id="A0A5C6MDS1"/>
<keyword evidence="2" id="KW-0067">ATP-binding</keyword>
<gene>
    <name evidence="2" type="ORF">E3A20_02840</name>
</gene>
<dbReference type="InterPro" id="IPR039421">
    <property type="entry name" value="Type_1_exporter"/>
</dbReference>
<reference evidence="2 3" key="1">
    <citation type="submission" date="2019-08" db="EMBL/GenBank/DDBJ databases">
        <title>100 year-old enigma solved: identification of Planctomyces bekefii, the type genus and species of the phylum Planctomycetes.</title>
        <authorList>
            <person name="Svetlana D.N."/>
            <person name="Overmann J."/>
        </authorList>
    </citation>
    <scope>NUCLEOTIDE SEQUENCE [LARGE SCALE GENOMIC DNA]</scope>
    <source>
        <strain evidence="2">Phe10_nw2017</strain>
    </source>
</reference>
<protein>
    <submittedName>
        <fullName evidence="2">ABC transporter ATP-binding protein</fullName>
    </submittedName>
</protein>
<evidence type="ECO:0000313" key="3">
    <source>
        <dbReference type="Proteomes" id="UP000321083"/>
    </source>
</evidence>
<keyword evidence="2" id="KW-0547">Nucleotide-binding</keyword>
<dbReference type="GO" id="GO:0005524">
    <property type="term" value="F:ATP binding"/>
    <property type="evidence" value="ECO:0007669"/>
    <property type="project" value="UniProtKB-KW"/>
</dbReference>
<evidence type="ECO:0000313" key="2">
    <source>
        <dbReference type="EMBL" id="TWW12222.1"/>
    </source>
</evidence>
<dbReference type="PANTHER" id="PTHR43394">
    <property type="entry name" value="ATP-DEPENDENT PERMEASE MDL1, MITOCHONDRIAL"/>
    <property type="match status" value="1"/>
</dbReference>
<dbReference type="PANTHER" id="PTHR43394:SF4">
    <property type="entry name" value="TOXIN SECRETION ABC TRANSPORTER ATP-BINDING PROTEIN"/>
    <property type="match status" value="1"/>
</dbReference>
<sequence>MFGERGVAMSVKTFAAVDLGAESGRVMAGCFDGRTVSLGQLVAAELIVAIVVDSFAKMAKHIESYYDLLTSVDKIGHLLDPPVERADGLLTIPEGSGIVIQKLRLPGAADNPVSLEIRSGERVALAGSNTRAKSHLLDMLFGLREPEGGLISLHGADPRDLRPDVLRRHVVMVRNTEIFDGTIAENVHLERSDVSVADVRSALETVELMGLVQELPDGLNTRLSPDGQPLTPIQGRLLMVARAISGRPEVVLIDELLDLLPEDLADRVLRRITSADHSWKLILATSNTRLQQLMNRVIELPGEATATAAATASRRDAH</sequence>
<dbReference type="EMBL" id="SRHE01000028">
    <property type="protein sequence ID" value="TWW12222.1"/>
    <property type="molecule type" value="Genomic_DNA"/>
</dbReference>
<evidence type="ECO:0000259" key="1">
    <source>
        <dbReference type="PROSITE" id="PS50893"/>
    </source>
</evidence>
<dbReference type="GO" id="GO:0016887">
    <property type="term" value="F:ATP hydrolysis activity"/>
    <property type="evidence" value="ECO:0007669"/>
    <property type="project" value="InterPro"/>
</dbReference>